<dbReference type="InParanoid" id="A0A409XKN0"/>
<protein>
    <recommendedName>
        <fullName evidence="3">F-box domain-containing protein</fullName>
    </recommendedName>
</protein>
<organism evidence="1 2">
    <name type="scientific">Psilocybe cyanescens</name>
    <dbReference type="NCBI Taxonomy" id="93625"/>
    <lineage>
        <taxon>Eukaryota</taxon>
        <taxon>Fungi</taxon>
        <taxon>Dikarya</taxon>
        <taxon>Basidiomycota</taxon>
        <taxon>Agaricomycotina</taxon>
        <taxon>Agaricomycetes</taxon>
        <taxon>Agaricomycetidae</taxon>
        <taxon>Agaricales</taxon>
        <taxon>Agaricineae</taxon>
        <taxon>Strophariaceae</taxon>
        <taxon>Psilocybe</taxon>
    </lineage>
</organism>
<name>A0A409XKN0_PSICY</name>
<evidence type="ECO:0000313" key="1">
    <source>
        <dbReference type="EMBL" id="PPQ91333.1"/>
    </source>
</evidence>
<evidence type="ECO:0008006" key="3">
    <source>
        <dbReference type="Google" id="ProtNLM"/>
    </source>
</evidence>
<keyword evidence="2" id="KW-1185">Reference proteome</keyword>
<proteinExistence type="predicted"/>
<dbReference type="Proteomes" id="UP000283269">
    <property type="component" value="Unassembled WGS sequence"/>
</dbReference>
<comment type="caution">
    <text evidence="1">The sequence shown here is derived from an EMBL/GenBank/DDBJ whole genome shotgun (WGS) entry which is preliminary data.</text>
</comment>
<gene>
    <name evidence="1" type="ORF">CVT25_003773</name>
</gene>
<evidence type="ECO:0000313" key="2">
    <source>
        <dbReference type="Proteomes" id="UP000283269"/>
    </source>
</evidence>
<dbReference type="EMBL" id="NHYD01001375">
    <property type="protein sequence ID" value="PPQ91333.1"/>
    <property type="molecule type" value="Genomic_DNA"/>
</dbReference>
<dbReference type="AlphaFoldDB" id="A0A409XKN0"/>
<dbReference type="OrthoDB" id="3041043at2759"/>
<sequence>PSTTDDYLLDGLSPGDLYRYARTCKNAHEAVASFVRRHFHLHNLLRRYFKPDDIVAFRRLQCVTGMLISGSTALQFFERVIYPESDLDLYVEHHQRYIISEWLESIGYRYTPPATYPDETLEEALDLFPDERSEELFYETSQKGYPGVTIILNFEKSEPHRKIQLITTHHSTLQMVLNFHSSEILHLLRSFFTDTLTLAACVMNIITHEKAYSLYPRGTFDERRSLLYLPLRNDRRLLSAATKYAARGWQIVHKISKDESNNPRSAFSHGKRYLGDGKCWTLPIFPKLDFPPSNIEANSWALLYDADLVPNMASTVFTSPKLRYGYLIADEPLRNYISCLSIALDEKFEGEQYVGPSFMWYGY</sequence>
<dbReference type="STRING" id="93625.A0A409XKN0"/>
<accession>A0A409XKN0</accession>
<feature type="non-terminal residue" evidence="1">
    <location>
        <position position="1"/>
    </location>
</feature>
<reference evidence="1 2" key="1">
    <citation type="journal article" date="2018" name="Evol. Lett.">
        <title>Horizontal gene cluster transfer increased hallucinogenic mushroom diversity.</title>
        <authorList>
            <person name="Reynolds H.T."/>
            <person name="Vijayakumar V."/>
            <person name="Gluck-Thaler E."/>
            <person name="Korotkin H.B."/>
            <person name="Matheny P.B."/>
            <person name="Slot J.C."/>
        </authorList>
    </citation>
    <scope>NUCLEOTIDE SEQUENCE [LARGE SCALE GENOMIC DNA]</scope>
    <source>
        <strain evidence="1 2">2631</strain>
    </source>
</reference>